<evidence type="ECO:0000256" key="1">
    <source>
        <dbReference type="SAM" id="MobiDB-lite"/>
    </source>
</evidence>
<dbReference type="EMBL" id="CM000127">
    <property type="protein sequence ID" value="EEC73880.1"/>
    <property type="molecule type" value="Genomic_DNA"/>
</dbReference>
<feature type="compositionally biased region" description="Low complexity" evidence="1">
    <location>
        <begin position="97"/>
        <end position="111"/>
    </location>
</feature>
<feature type="compositionally biased region" description="Basic residues" evidence="1">
    <location>
        <begin position="121"/>
        <end position="130"/>
    </location>
</feature>
<feature type="compositionally biased region" description="Pro residues" evidence="1">
    <location>
        <begin position="67"/>
        <end position="77"/>
    </location>
</feature>
<dbReference type="Gramene" id="BGIOSGA005749-TA">
    <property type="protein sequence ID" value="BGIOSGA005749-PA"/>
    <property type="gene ID" value="BGIOSGA005749"/>
</dbReference>
<evidence type="ECO:0000313" key="2">
    <source>
        <dbReference type="EMBL" id="EEC73880.1"/>
    </source>
</evidence>
<protein>
    <submittedName>
        <fullName evidence="2">Uncharacterized protein</fullName>
    </submittedName>
</protein>
<keyword evidence="3" id="KW-1185">Reference proteome</keyword>
<gene>
    <name evidence="2" type="ORF">OsI_08666</name>
</gene>
<sequence>MAALEEAGPRADYRRVRQIRHLGRVVAELRRQHRRAEPVHLLPGRGPLPPPRIARRSRALRRRPPRLPDPPPTPPWPGRRRGNLSSTAAAEDAEVLSATAASSGAASTDGAKAADEEGERRVRRSGKRSRAGAGRGGQVAGTAVR</sequence>
<dbReference type="HOGENOM" id="CLU_1790106_0_0_1"/>
<feature type="region of interest" description="Disordered" evidence="1">
    <location>
        <begin position="30"/>
        <end position="145"/>
    </location>
</feature>
<accession>B8AHP8</accession>
<feature type="compositionally biased region" description="Basic residues" evidence="1">
    <location>
        <begin position="53"/>
        <end position="65"/>
    </location>
</feature>
<dbReference type="AlphaFoldDB" id="B8AHP8"/>
<evidence type="ECO:0000313" key="3">
    <source>
        <dbReference type="Proteomes" id="UP000007015"/>
    </source>
</evidence>
<name>B8AHP8_ORYSI</name>
<proteinExistence type="predicted"/>
<reference evidence="2 3" key="1">
    <citation type="journal article" date="2005" name="PLoS Biol.">
        <title>The genomes of Oryza sativa: a history of duplications.</title>
        <authorList>
            <person name="Yu J."/>
            <person name="Wang J."/>
            <person name="Lin W."/>
            <person name="Li S."/>
            <person name="Li H."/>
            <person name="Zhou J."/>
            <person name="Ni P."/>
            <person name="Dong W."/>
            <person name="Hu S."/>
            <person name="Zeng C."/>
            <person name="Zhang J."/>
            <person name="Zhang Y."/>
            <person name="Li R."/>
            <person name="Xu Z."/>
            <person name="Li S."/>
            <person name="Li X."/>
            <person name="Zheng H."/>
            <person name="Cong L."/>
            <person name="Lin L."/>
            <person name="Yin J."/>
            <person name="Geng J."/>
            <person name="Li G."/>
            <person name="Shi J."/>
            <person name="Liu J."/>
            <person name="Lv H."/>
            <person name="Li J."/>
            <person name="Wang J."/>
            <person name="Deng Y."/>
            <person name="Ran L."/>
            <person name="Shi X."/>
            <person name="Wang X."/>
            <person name="Wu Q."/>
            <person name="Li C."/>
            <person name="Ren X."/>
            <person name="Wang J."/>
            <person name="Wang X."/>
            <person name="Li D."/>
            <person name="Liu D."/>
            <person name="Zhang X."/>
            <person name="Ji Z."/>
            <person name="Zhao W."/>
            <person name="Sun Y."/>
            <person name="Zhang Z."/>
            <person name="Bao J."/>
            <person name="Han Y."/>
            <person name="Dong L."/>
            <person name="Ji J."/>
            <person name="Chen P."/>
            <person name="Wu S."/>
            <person name="Liu J."/>
            <person name="Xiao Y."/>
            <person name="Bu D."/>
            <person name="Tan J."/>
            <person name="Yang L."/>
            <person name="Ye C."/>
            <person name="Zhang J."/>
            <person name="Xu J."/>
            <person name="Zhou Y."/>
            <person name="Yu Y."/>
            <person name="Zhang B."/>
            <person name="Zhuang S."/>
            <person name="Wei H."/>
            <person name="Liu B."/>
            <person name="Lei M."/>
            <person name="Yu H."/>
            <person name="Li Y."/>
            <person name="Xu H."/>
            <person name="Wei S."/>
            <person name="He X."/>
            <person name="Fang L."/>
            <person name="Zhang Z."/>
            <person name="Zhang Y."/>
            <person name="Huang X."/>
            <person name="Su Z."/>
            <person name="Tong W."/>
            <person name="Li J."/>
            <person name="Tong Z."/>
            <person name="Li S."/>
            <person name="Ye J."/>
            <person name="Wang L."/>
            <person name="Fang L."/>
            <person name="Lei T."/>
            <person name="Chen C."/>
            <person name="Chen H."/>
            <person name="Xu Z."/>
            <person name="Li H."/>
            <person name="Huang H."/>
            <person name="Zhang F."/>
            <person name="Xu H."/>
            <person name="Li N."/>
            <person name="Zhao C."/>
            <person name="Li S."/>
            <person name="Dong L."/>
            <person name="Huang Y."/>
            <person name="Li L."/>
            <person name="Xi Y."/>
            <person name="Qi Q."/>
            <person name="Li W."/>
            <person name="Zhang B."/>
            <person name="Hu W."/>
            <person name="Zhang Y."/>
            <person name="Tian X."/>
            <person name="Jiao Y."/>
            <person name="Liang X."/>
            <person name="Jin J."/>
            <person name="Gao L."/>
            <person name="Zheng W."/>
            <person name="Hao B."/>
            <person name="Liu S."/>
            <person name="Wang W."/>
            <person name="Yuan L."/>
            <person name="Cao M."/>
            <person name="McDermott J."/>
            <person name="Samudrala R."/>
            <person name="Wang J."/>
            <person name="Wong G.K."/>
            <person name="Yang H."/>
        </authorList>
    </citation>
    <scope>NUCLEOTIDE SEQUENCE [LARGE SCALE GENOMIC DNA]</scope>
    <source>
        <strain evidence="3">cv. 93-11</strain>
    </source>
</reference>
<dbReference type="Proteomes" id="UP000007015">
    <property type="component" value="Chromosome 2"/>
</dbReference>
<organism evidence="2 3">
    <name type="scientific">Oryza sativa subsp. indica</name>
    <name type="common">Rice</name>
    <dbReference type="NCBI Taxonomy" id="39946"/>
    <lineage>
        <taxon>Eukaryota</taxon>
        <taxon>Viridiplantae</taxon>
        <taxon>Streptophyta</taxon>
        <taxon>Embryophyta</taxon>
        <taxon>Tracheophyta</taxon>
        <taxon>Spermatophyta</taxon>
        <taxon>Magnoliopsida</taxon>
        <taxon>Liliopsida</taxon>
        <taxon>Poales</taxon>
        <taxon>Poaceae</taxon>
        <taxon>BOP clade</taxon>
        <taxon>Oryzoideae</taxon>
        <taxon>Oryzeae</taxon>
        <taxon>Oryzinae</taxon>
        <taxon>Oryza</taxon>
        <taxon>Oryza sativa</taxon>
    </lineage>
</organism>